<dbReference type="Proteomes" id="UP000051984">
    <property type="component" value="Unassembled WGS sequence"/>
</dbReference>
<keyword evidence="1" id="KW-1133">Transmembrane helix</keyword>
<protein>
    <recommendedName>
        <fullName evidence="4">DUF4811 domain-containing protein</fullName>
    </recommendedName>
</protein>
<keyword evidence="1" id="KW-0472">Membrane</keyword>
<sequence length="167" mass="18283">MIILLLIIGAIAFFWAVVLMKPSRQRPLAIIVSGLLVLGPIALLSVNDLYHVGFTIDETTELQPLAPMNDQLQIISQPIGTAKKHIAYRYRISGDAIDHTVKPSATIKTKLKHGTIPQVAVTEQKLKYSNVFAAIMFAGSGEQGKTIGKVYTFTLPSNWQVVKSPKS</sequence>
<gene>
    <name evidence="2" type="ORF">FD51_GL000535</name>
</gene>
<name>A0A0R1ES69_LACZE</name>
<proteinExistence type="predicted"/>
<organism evidence="2 3">
    <name type="scientific">Lacticaseibacillus zeae DSM 20178 = KCTC 3804</name>
    <dbReference type="NCBI Taxonomy" id="1423816"/>
    <lineage>
        <taxon>Bacteria</taxon>
        <taxon>Bacillati</taxon>
        <taxon>Bacillota</taxon>
        <taxon>Bacilli</taxon>
        <taxon>Lactobacillales</taxon>
        <taxon>Lactobacillaceae</taxon>
        <taxon>Lacticaseibacillus</taxon>
    </lineage>
</organism>
<dbReference type="GeneID" id="93269826"/>
<dbReference type="EMBL" id="AZCT01000010">
    <property type="protein sequence ID" value="KRK12125.1"/>
    <property type="molecule type" value="Genomic_DNA"/>
</dbReference>
<reference evidence="2 3" key="1">
    <citation type="journal article" date="2015" name="Genome Announc.">
        <title>Expanding the biotechnology potential of lactobacilli through comparative genomics of 213 strains and associated genera.</title>
        <authorList>
            <person name="Sun Z."/>
            <person name="Harris H.M."/>
            <person name="McCann A."/>
            <person name="Guo C."/>
            <person name="Argimon S."/>
            <person name="Zhang W."/>
            <person name="Yang X."/>
            <person name="Jeffery I.B."/>
            <person name="Cooney J.C."/>
            <person name="Kagawa T.F."/>
            <person name="Liu W."/>
            <person name="Song Y."/>
            <person name="Salvetti E."/>
            <person name="Wrobel A."/>
            <person name="Rasinkangas P."/>
            <person name="Parkhill J."/>
            <person name="Rea M.C."/>
            <person name="O'Sullivan O."/>
            <person name="Ritari J."/>
            <person name="Douillard F.P."/>
            <person name="Paul Ross R."/>
            <person name="Yang R."/>
            <person name="Briner A.E."/>
            <person name="Felis G.E."/>
            <person name="de Vos W.M."/>
            <person name="Barrangou R."/>
            <person name="Klaenhammer T.R."/>
            <person name="Caufield P.W."/>
            <person name="Cui Y."/>
            <person name="Zhang H."/>
            <person name="O'Toole P.W."/>
        </authorList>
    </citation>
    <scope>NUCLEOTIDE SEQUENCE [LARGE SCALE GENOMIC DNA]</scope>
    <source>
        <strain evidence="2 3">DSM 20178</strain>
    </source>
</reference>
<keyword evidence="1" id="KW-0812">Transmembrane</keyword>
<accession>A0A0R1ES69</accession>
<dbReference type="eggNOG" id="ENOG50309VR">
    <property type="taxonomic scope" value="Bacteria"/>
</dbReference>
<evidence type="ECO:0008006" key="4">
    <source>
        <dbReference type="Google" id="ProtNLM"/>
    </source>
</evidence>
<dbReference type="AlphaFoldDB" id="A0A0R1ES69"/>
<evidence type="ECO:0000313" key="2">
    <source>
        <dbReference type="EMBL" id="KRK12125.1"/>
    </source>
</evidence>
<evidence type="ECO:0000313" key="3">
    <source>
        <dbReference type="Proteomes" id="UP000051984"/>
    </source>
</evidence>
<dbReference type="InterPro" id="IPR032083">
    <property type="entry name" value="DUF4811"/>
</dbReference>
<dbReference type="Pfam" id="PF16069">
    <property type="entry name" value="DUF4811"/>
    <property type="match status" value="1"/>
</dbReference>
<dbReference type="PATRIC" id="fig|1423816.3.peg.538"/>
<comment type="caution">
    <text evidence="2">The sequence shown here is derived from an EMBL/GenBank/DDBJ whole genome shotgun (WGS) entry which is preliminary data.</text>
</comment>
<evidence type="ECO:0000256" key="1">
    <source>
        <dbReference type="SAM" id="Phobius"/>
    </source>
</evidence>
<dbReference type="RefSeq" id="WP_010491943.1">
    <property type="nucleotide sequence ID" value="NZ_AZCT01000010.1"/>
</dbReference>
<feature type="transmembrane region" description="Helical" evidence="1">
    <location>
        <begin position="30"/>
        <end position="50"/>
    </location>
</feature>